<dbReference type="SUPFAM" id="SSF53474">
    <property type="entry name" value="alpha/beta-Hydrolases"/>
    <property type="match status" value="1"/>
</dbReference>
<dbReference type="GO" id="GO:0005829">
    <property type="term" value="C:cytosol"/>
    <property type="evidence" value="ECO:0007669"/>
    <property type="project" value="TreeGrafter"/>
</dbReference>
<dbReference type="PANTHER" id="PTHR42881:SF2">
    <property type="entry name" value="PROLYL ENDOPEPTIDASE"/>
    <property type="match status" value="1"/>
</dbReference>
<dbReference type="InterPro" id="IPR051167">
    <property type="entry name" value="Prolyl_oligopep/macrocyclase"/>
</dbReference>
<sequence length="704" mass="78450">MKTSLLFALMPALALAAEPLKYPATRQDDKVSDDYFGTKIADPYRWLEDDNSEETKAWVKAQNEVTFGFLKAIPKRDEIRDRLQKAWNYERTGIPFEEGGKWFLTRNSGLQNQGVLFVTDSLDQEARELLDPNKLSKDGTTSLTETAPSKDGKLLVYGVSKAGSDWQEFRVKDIATGKDKDDLLEWIKFSGASWAKDSSGFYYSRFPKPKEGAALTEANKNQTVYFHKLGTPQSDDKLIYARPDQPDWGLHASVTEDGAYLIYTVTHGTDPKNRFFYQELGKPDAKVVELLNDFDASYSFIDNIGSTFYFHTDLKAPRYRVIAIDLTKPARDQWRELIPEGEDKLDTVTCVGGQFLCKTLKDARSAMTAYDLEGKKIRDIELPGIGTVGGFGGKREDKSTHYVFTSFTTPGAIYRYDVASGKSTLWKQPKVDFDASPYETKQVFVKSKDGTKVPMFLVYKKGLKLDGNNATLLYGYGGFDISLTPNFSIGRAIWLELGGVYALANLRGGGEYGADWHLAGTKLRKQNVFDDFIACAEWLQTEKYTSSKKLAIMGGSNGGLLVGACMAQRPELYGAALPAVGVMDMLRFHKFTIGWAWKSDYGSSENADEFKAIVAYSPLHNLKPGTRYPATMVTTADHDDRVVPAHSFKFAARLQESQSKDADAPPVLIRIETSAGHGAGTALTKVIEETADEWAFLWKVLGME</sequence>
<dbReference type="InterPro" id="IPR029058">
    <property type="entry name" value="AB_hydrolase_fold"/>
</dbReference>
<dbReference type="EMBL" id="BKAG01000046">
    <property type="protein sequence ID" value="GEP45302.1"/>
    <property type="molecule type" value="Genomic_DNA"/>
</dbReference>
<dbReference type="Gene3D" id="2.130.10.120">
    <property type="entry name" value="Prolyl oligopeptidase, N-terminal domain"/>
    <property type="match status" value="1"/>
</dbReference>
<dbReference type="GO" id="GO:0070012">
    <property type="term" value="F:oligopeptidase activity"/>
    <property type="evidence" value="ECO:0007669"/>
    <property type="project" value="TreeGrafter"/>
</dbReference>
<dbReference type="FunFam" id="3.40.50.1820:FF:000005">
    <property type="entry name" value="Prolyl endopeptidase"/>
    <property type="match status" value="1"/>
</dbReference>
<evidence type="ECO:0000313" key="10">
    <source>
        <dbReference type="EMBL" id="GEP45302.1"/>
    </source>
</evidence>
<dbReference type="RefSeq" id="WP_218033074.1">
    <property type="nucleotide sequence ID" value="NZ_BKAG01000046.1"/>
</dbReference>
<evidence type="ECO:0000256" key="6">
    <source>
        <dbReference type="ARBA" id="ARBA00022825"/>
    </source>
</evidence>
<dbReference type="GO" id="GO:0004252">
    <property type="term" value="F:serine-type endopeptidase activity"/>
    <property type="evidence" value="ECO:0007669"/>
    <property type="project" value="UniProtKB-EC"/>
</dbReference>
<dbReference type="FunFam" id="2.130.10.120:FF:000001">
    <property type="entry name" value="Prolyl endopeptidase"/>
    <property type="match status" value="1"/>
</dbReference>
<feature type="domain" description="Peptidase S9A N-terminal" evidence="9">
    <location>
        <begin position="23"/>
        <end position="428"/>
    </location>
</feature>
<dbReference type="PANTHER" id="PTHR42881">
    <property type="entry name" value="PROLYL ENDOPEPTIDASE"/>
    <property type="match status" value="1"/>
</dbReference>
<dbReference type="AlphaFoldDB" id="A0A512MF06"/>
<evidence type="ECO:0000256" key="5">
    <source>
        <dbReference type="ARBA" id="ARBA00022801"/>
    </source>
</evidence>
<evidence type="ECO:0000259" key="9">
    <source>
        <dbReference type="Pfam" id="PF02897"/>
    </source>
</evidence>
<dbReference type="EC" id="3.4.21.26" evidence="3"/>
<evidence type="ECO:0000256" key="4">
    <source>
        <dbReference type="ARBA" id="ARBA00022670"/>
    </source>
</evidence>
<gene>
    <name evidence="10" type="ORF">BGE01nite_45930</name>
</gene>
<dbReference type="Pfam" id="PF00326">
    <property type="entry name" value="Peptidase_S9"/>
    <property type="match status" value="1"/>
</dbReference>
<keyword evidence="5" id="KW-0378">Hydrolase</keyword>
<dbReference type="SUPFAM" id="SSF50993">
    <property type="entry name" value="Peptidase/esterase 'gauge' domain"/>
    <property type="match status" value="1"/>
</dbReference>
<dbReference type="PRINTS" id="PR00862">
    <property type="entry name" value="PROLIGOPTASE"/>
</dbReference>
<feature type="chain" id="PRO_5021930458" description="prolyl oligopeptidase" evidence="7">
    <location>
        <begin position="17"/>
        <end position="704"/>
    </location>
</feature>
<feature type="signal peptide" evidence="7">
    <location>
        <begin position="1"/>
        <end position="16"/>
    </location>
</feature>
<accession>A0A512MF06</accession>
<comment type="catalytic activity">
    <reaction evidence="1">
        <text>Hydrolysis of Pro-|-Xaa &gt;&gt; Ala-|-Xaa in oligopeptides.</text>
        <dbReference type="EC" id="3.4.21.26"/>
    </reaction>
</comment>
<comment type="similarity">
    <text evidence="2">Belongs to the peptidase S9A family.</text>
</comment>
<name>A0A512MF06_9BACT</name>
<dbReference type="InterPro" id="IPR023302">
    <property type="entry name" value="Pept_S9A_N"/>
</dbReference>
<dbReference type="Pfam" id="PF02897">
    <property type="entry name" value="Peptidase_S9_N"/>
    <property type="match status" value="1"/>
</dbReference>
<dbReference type="Proteomes" id="UP000321577">
    <property type="component" value="Unassembled WGS sequence"/>
</dbReference>
<dbReference type="InterPro" id="IPR001375">
    <property type="entry name" value="Peptidase_S9_cat"/>
</dbReference>
<feature type="domain" description="Peptidase S9 prolyl oligopeptidase catalytic" evidence="8">
    <location>
        <begin position="486"/>
        <end position="703"/>
    </location>
</feature>
<keyword evidence="6" id="KW-0720">Serine protease</keyword>
<protein>
    <recommendedName>
        <fullName evidence="3">prolyl oligopeptidase</fullName>
        <ecNumber evidence="3">3.4.21.26</ecNumber>
    </recommendedName>
</protein>
<keyword evidence="7" id="KW-0732">Signal</keyword>
<comment type="caution">
    <text evidence="10">The sequence shown here is derived from an EMBL/GenBank/DDBJ whole genome shotgun (WGS) entry which is preliminary data.</text>
</comment>
<organism evidence="10 11">
    <name type="scientific">Brevifollis gellanilyticus</name>
    <dbReference type="NCBI Taxonomy" id="748831"/>
    <lineage>
        <taxon>Bacteria</taxon>
        <taxon>Pseudomonadati</taxon>
        <taxon>Verrucomicrobiota</taxon>
        <taxon>Verrucomicrobiia</taxon>
        <taxon>Verrucomicrobiales</taxon>
        <taxon>Verrucomicrobiaceae</taxon>
    </lineage>
</organism>
<dbReference type="GO" id="GO:0006508">
    <property type="term" value="P:proteolysis"/>
    <property type="evidence" value="ECO:0007669"/>
    <property type="project" value="UniProtKB-KW"/>
</dbReference>
<evidence type="ECO:0000256" key="2">
    <source>
        <dbReference type="ARBA" id="ARBA00005228"/>
    </source>
</evidence>
<dbReference type="Gene3D" id="3.40.50.1820">
    <property type="entry name" value="alpha/beta hydrolase"/>
    <property type="match status" value="1"/>
</dbReference>
<evidence type="ECO:0000256" key="3">
    <source>
        <dbReference type="ARBA" id="ARBA00011897"/>
    </source>
</evidence>
<evidence type="ECO:0000313" key="11">
    <source>
        <dbReference type="Proteomes" id="UP000321577"/>
    </source>
</evidence>
<evidence type="ECO:0000259" key="8">
    <source>
        <dbReference type="Pfam" id="PF00326"/>
    </source>
</evidence>
<evidence type="ECO:0000256" key="1">
    <source>
        <dbReference type="ARBA" id="ARBA00001070"/>
    </source>
</evidence>
<reference evidence="10 11" key="1">
    <citation type="submission" date="2019-07" db="EMBL/GenBank/DDBJ databases">
        <title>Whole genome shotgun sequence of Brevifollis gellanilyticus NBRC 108608.</title>
        <authorList>
            <person name="Hosoyama A."/>
            <person name="Uohara A."/>
            <person name="Ohji S."/>
            <person name="Ichikawa N."/>
        </authorList>
    </citation>
    <scope>NUCLEOTIDE SEQUENCE [LARGE SCALE GENOMIC DNA]</scope>
    <source>
        <strain evidence="10 11">NBRC 108608</strain>
    </source>
</reference>
<keyword evidence="11" id="KW-1185">Reference proteome</keyword>
<evidence type="ECO:0000256" key="7">
    <source>
        <dbReference type="SAM" id="SignalP"/>
    </source>
</evidence>
<keyword evidence="4" id="KW-0645">Protease</keyword>
<proteinExistence type="inferred from homology"/>
<dbReference type="InterPro" id="IPR002470">
    <property type="entry name" value="Peptidase_S9A"/>
</dbReference>